<dbReference type="InterPro" id="IPR011990">
    <property type="entry name" value="TPR-like_helical_dom_sf"/>
</dbReference>
<evidence type="ECO:0000256" key="4">
    <source>
        <dbReference type="PROSITE-ProRule" id="PRU00339"/>
    </source>
</evidence>
<dbReference type="GO" id="GO:0051087">
    <property type="term" value="F:protein-folding chaperone binding"/>
    <property type="evidence" value="ECO:0007669"/>
    <property type="project" value="TreeGrafter"/>
</dbReference>
<dbReference type="Proteomes" id="UP001139887">
    <property type="component" value="Unassembled WGS sequence"/>
</dbReference>
<evidence type="ECO:0000256" key="3">
    <source>
        <dbReference type="ARBA" id="ARBA00022824"/>
    </source>
</evidence>
<evidence type="ECO:0000313" key="9">
    <source>
        <dbReference type="EMBL" id="KAJ2844819.1"/>
    </source>
</evidence>
<dbReference type="Gene3D" id="1.25.40.10">
    <property type="entry name" value="Tetratricopeptide repeat domain"/>
    <property type="match status" value="1"/>
</dbReference>
<feature type="coiled-coil region" evidence="5">
    <location>
        <begin position="358"/>
        <end position="405"/>
    </location>
</feature>
<dbReference type="GO" id="GO:0005783">
    <property type="term" value="C:endoplasmic reticulum"/>
    <property type="evidence" value="ECO:0007669"/>
    <property type="project" value="UniProtKB-SubCell"/>
</dbReference>
<dbReference type="SMART" id="SM00271">
    <property type="entry name" value="DnaJ"/>
    <property type="match status" value="1"/>
</dbReference>
<feature type="chain" id="PRO_5040817914" description="J domain-containing protein" evidence="7">
    <location>
        <begin position="22"/>
        <end position="514"/>
    </location>
</feature>
<sequence>MRCGVLTSTVLAFLVLTLALAEQRTTQEYLDEANGLLQRGKYHDAIKNYDSAIEKDPQNYLTYFKRATTLLSINRHSSAIRDFTRVIELRPDFDQAYFQRARAYIKEGSYASAEIDLAKVTGGTKNLQAKAAELREKVELAQKLSKQLANEIGAKKHNECVKTASSMVRISPLSVSAIKSRATCRIATGDLEGASADLGRLVRIHPGDLETQNMLADLHFLALNEPERGMEHVRACLKSDPDNKMCKATYTRLRGLDRKLAKLGEDKAKSKWNACNRMVAPLSGKGGLLEMVDSMYAEFIVTAEIPATVPSKLAGYLAGIACEGYSHTKKWDKVLEFCKRVLDVDPDNADALERQFDAQLEQDQLDQAQNTMNRLEQVAANTGKMREVQERRMQLEHKKRVASRKDYYKILEISRDATQAEIKKAFRKMAQKWHPDRYRGELSKEEVESKMADINQAYEVLMDEEKRASYDQGHDPNDPMGGAGGGPGNFGGFGSQFVFQQGGKPVFFQQGSSG</sequence>
<dbReference type="GO" id="GO:0034975">
    <property type="term" value="P:protein folding in endoplasmic reticulum"/>
    <property type="evidence" value="ECO:0007669"/>
    <property type="project" value="TreeGrafter"/>
</dbReference>
<dbReference type="SUPFAM" id="SSF48452">
    <property type="entry name" value="TPR-like"/>
    <property type="match status" value="1"/>
</dbReference>
<evidence type="ECO:0000256" key="2">
    <source>
        <dbReference type="ARBA" id="ARBA00022729"/>
    </source>
</evidence>
<keyword evidence="2 7" id="KW-0732">Signal</keyword>
<dbReference type="AlphaFoldDB" id="A0A9W8I4T2"/>
<feature type="region of interest" description="Disordered" evidence="6">
    <location>
        <begin position="468"/>
        <end position="497"/>
    </location>
</feature>
<keyword evidence="4" id="KW-0802">TPR repeat</keyword>
<feature type="repeat" description="TPR" evidence="4">
    <location>
        <begin position="60"/>
        <end position="93"/>
    </location>
</feature>
<feature type="repeat" description="TPR" evidence="4">
    <location>
        <begin position="26"/>
        <end position="59"/>
    </location>
</feature>
<reference evidence="9" key="1">
    <citation type="submission" date="2022-07" db="EMBL/GenBank/DDBJ databases">
        <title>Phylogenomic reconstructions and comparative analyses of Kickxellomycotina fungi.</title>
        <authorList>
            <person name="Reynolds N.K."/>
            <person name="Stajich J.E."/>
            <person name="Barry K."/>
            <person name="Grigoriev I.V."/>
            <person name="Crous P."/>
            <person name="Smith M.E."/>
        </authorList>
    </citation>
    <scope>NUCLEOTIDE SEQUENCE</scope>
    <source>
        <strain evidence="9">NRRL 1566</strain>
    </source>
</reference>
<dbReference type="InterPro" id="IPR036869">
    <property type="entry name" value="J_dom_sf"/>
</dbReference>
<dbReference type="Pfam" id="PF14559">
    <property type="entry name" value="TPR_19"/>
    <property type="match status" value="1"/>
</dbReference>
<protein>
    <recommendedName>
        <fullName evidence="8">J domain-containing protein</fullName>
    </recommendedName>
</protein>
<evidence type="ECO:0000259" key="8">
    <source>
        <dbReference type="PROSITE" id="PS50076"/>
    </source>
</evidence>
<evidence type="ECO:0000256" key="1">
    <source>
        <dbReference type="ARBA" id="ARBA00004240"/>
    </source>
</evidence>
<dbReference type="Gene3D" id="1.10.287.110">
    <property type="entry name" value="DnaJ domain"/>
    <property type="match status" value="1"/>
</dbReference>
<proteinExistence type="predicted"/>
<feature type="coiled-coil region" evidence="5">
    <location>
        <begin position="124"/>
        <end position="151"/>
    </location>
</feature>
<dbReference type="InterPro" id="IPR019734">
    <property type="entry name" value="TPR_rpt"/>
</dbReference>
<dbReference type="PROSITE" id="PS50005">
    <property type="entry name" value="TPR"/>
    <property type="match status" value="2"/>
</dbReference>
<dbReference type="PRINTS" id="PR00625">
    <property type="entry name" value="JDOMAIN"/>
</dbReference>
<dbReference type="InterPro" id="IPR001623">
    <property type="entry name" value="DnaJ_domain"/>
</dbReference>
<comment type="caution">
    <text evidence="9">The sequence shown here is derived from an EMBL/GenBank/DDBJ whole genome shotgun (WGS) entry which is preliminary data.</text>
</comment>
<feature type="compositionally biased region" description="Gly residues" evidence="6">
    <location>
        <begin position="481"/>
        <end position="494"/>
    </location>
</feature>
<dbReference type="PANTHER" id="PTHR44140:SF2">
    <property type="entry name" value="LD25575P"/>
    <property type="match status" value="1"/>
</dbReference>
<feature type="signal peptide" evidence="7">
    <location>
        <begin position="1"/>
        <end position="21"/>
    </location>
</feature>
<keyword evidence="5" id="KW-0175">Coiled coil</keyword>
<dbReference type="PROSITE" id="PS50076">
    <property type="entry name" value="DNAJ_2"/>
    <property type="match status" value="1"/>
</dbReference>
<dbReference type="CDD" id="cd06257">
    <property type="entry name" value="DnaJ"/>
    <property type="match status" value="1"/>
</dbReference>
<dbReference type="InterPro" id="IPR051727">
    <property type="entry name" value="DnaJ_C3_Co-chaperones"/>
</dbReference>
<feature type="compositionally biased region" description="Basic and acidic residues" evidence="6">
    <location>
        <begin position="468"/>
        <end position="477"/>
    </location>
</feature>
<organism evidence="9 10">
    <name type="scientific">Coemansia brasiliensis</name>
    <dbReference type="NCBI Taxonomy" id="2650707"/>
    <lineage>
        <taxon>Eukaryota</taxon>
        <taxon>Fungi</taxon>
        <taxon>Fungi incertae sedis</taxon>
        <taxon>Zoopagomycota</taxon>
        <taxon>Kickxellomycotina</taxon>
        <taxon>Kickxellomycetes</taxon>
        <taxon>Kickxellales</taxon>
        <taxon>Kickxellaceae</taxon>
        <taxon>Coemansia</taxon>
    </lineage>
</organism>
<accession>A0A9W8I4T2</accession>
<evidence type="ECO:0000256" key="6">
    <source>
        <dbReference type="SAM" id="MobiDB-lite"/>
    </source>
</evidence>
<gene>
    <name evidence="9" type="ORF">IWW36_005032</name>
</gene>
<dbReference type="EMBL" id="JANBUW010000972">
    <property type="protein sequence ID" value="KAJ2844819.1"/>
    <property type="molecule type" value="Genomic_DNA"/>
</dbReference>
<evidence type="ECO:0000256" key="7">
    <source>
        <dbReference type="SAM" id="SignalP"/>
    </source>
</evidence>
<dbReference type="PANTHER" id="PTHR44140">
    <property type="entry name" value="LD25575P"/>
    <property type="match status" value="1"/>
</dbReference>
<dbReference type="Pfam" id="PF00226">
    <property type="entry name" value="DnaJ"/>
    <property type="match status" value="1"/>
</dbReference>
<keyword evidence="10" id="KW-1185">Reference proteome</keyword>
<comment type="subcellular location">
    <subcellularLocation>
        <location evidence="1">Endoplasmic reticulum</location>
    </subcellularLocation>
</comment>
<keyword evidence="3" id="KW-0256">Endoplasmic reticulum</keyword>
<feature type="non-terminal residue" evidence="9">
    <location>
        <position position="514"/>
    </location>
</feature>
<dbReference type="SMART" id="SM00028">
    <property type="entry name" value="TPR"/>
    <property type="match status" value="5"/>
</dbReference>
<dbReference type="SUPFAM" id="SSF46565">
    <property type="entry name" value="Chaperone J-domain"/>
    <property type="match status" value="1"/>
</dbReference>
<evidence type="ECO:0000313" key="10">
    <source>
        <dbReference type="Proteomes" id="UP001139887"/>
    </source>
</evidence>
<name>A0A9W8I4T2_9FUNG</name>
<dbReference type="GO" id="GO:0051787">
    <property type="term" value="F:misfolded protein binding"/>
    <property type="evidence" value="ECO:0007669"/>
    <property type="project" value="TreeGrafter"/>
</dbReference>
<dbReference type="Pfam" id="PF13432">
    <property type="entry name" value="TPR_16"/>
    <property type="match status" value="1"/>
</dbReference>
<feature type="domain" description="J" evidence="8">
    <location>
        <begin position="406"/>
        <end position="474"/>
    </location>
</feature>
<dbReference type="OrthoDB" id="1726119at2759"/>
<evidence type="ECO:0000256" key="5">
    <source>
        <dbReference type="SAM" id="Coils"/>
    </source>
</evidence>